<sequence length="42" mass="4867">MQLHKSSLQGRLHSLNKASSRRAEFVQLIQTRRARASSRTKM</sequence>
<reference evidence="2" key="2">
    <citation type="journal article" date="2015" name="Data Brief">
        <title>Shoot transcriptome of the giant reed, Arundo donax.</title>
        <authorList>
            <person name="Barrero R.A."/>
            <person name="Guerrero F.D."/>
            <person name="Moolhuijzen P."/>
            <person name="Goolsby J.A."/>
            <person name="Tidwell J."/>
            <person name="Bellgard S.E."/>
            <person name="Bellgard M.I."/>
        </authorList>
    </citation>
    <scope>NUCLEOTIDE SEQUENCE</scope>
    <source>
        <tissue evidence="2">Shoot tissue taken approximately 20 cm above the soil surface</tissue>
    </source>
</reference>
<reference evidence="2" key="1">
    <citation type="submission" date="2014-09" db="EMBL/GenBank/DDBJ databases">
        <authorList>
            <person name="Magalhaes I.L.F."/>
            <person name="Oliveira U."/>
            <person name="Santos F.R."/>
            <person name="Vidigal T.H.D.A."/>
            <person name="Brescovit A.D."/>
            <person name="Santos A.J."/>
        </authorList>
    </citation>
    <scope>NUCLEOTIDE SEQUENCE</scope>
    <source>
        <tissue evidence="2">Shoot tissue taken approximately 20 cm above the soil surface</tissue>
    </source>
</reference>
<dbReference type="EMBL" id="GBRH01242883">
    <property type="protein sequence ID" value="JAD55012.1"/>
    <property type="molecule type" value="Transcribed_RNA"/>
</dbReference>
<name>A0A0A9B6S9_ARUDO</name>
<organism evidence="2">
    <name type="scientific">Arundo donax</name>
    <name type="common">Giant reed</name>
    <name type="synonym">Donax arundinaceus</name>
    <dbReference type="NCBI Taxonomy" id="35708"/>
    <lineage>
        <taxon>Eukaryota</taxon>
        <taxon>Viridiplantae</taxon>
        <taxon>Streptophyta</taxon>
        <taxon>Embryophyta</taxon>
        <taxon>Tracheophyta</taxon>
        <taxon>Spermatophyta</taxon>
        <taxon>Magnoliopsida</taxon>
        <taxon>Liliopsida</taxon>
        <taxon>Poales</taxon>
        <taxon>Poaceae</taxon>
        <taxon>PACMAD clade</taxon>
        <taxon>Arundinoideae</taxon>
        <taxon>Arundineae</taxon>
        <taxon>Arundo</taxon>
    </lineage>
</organism>
<accession>A0A0A9B6S9</accession>
<evidence type="ECO:0000313" key="2">
    <source>
        <dbReference type="EMBL" id="JAD55012.1"/>
    </source>
</evidence>
<protein>
    <submittedName>
        <fullName evidence="2">Uncharacterized protein</fullName>
    </submittedName>
</protein>
<dbReference type="AlphaFoldDB" id="A0A0A9B6S9"/>
<proteinExistence type="predicted"/>
<evidence type="ECO:0000256" key="1">
    <source>
        <dbReference type="SAM" id="MobiDB-lite"/>
    </source>
</evidence>
<feature type="region of interest" description="Disordered" evidence="1">
    <location>
        <begin position="1"/>
        <end position="23"/>
    </location>
</feature>